<accession>A0A1Q4V2E1</accession>
<protein>
    <submittedName>
        <fullName evidence="8">Glycoside hydrolase</fullName>
    </submittedName>
</protein>
<dbReference type="InterPro" id="IPR051202">
    <property type="entry name" value="Peptidase_C40"/>
</dbReference>
<keyword evidence="4" id="KW-0788">Thiol protease</keyword>
<dbReference type="RefSeq" id="WP_073792967.1">
    <property type="nucleotide sequence ID" value="NZ_CP108638.1"/>
</dbReference>
<feature type="domain" description="NlpC/P60" evidence="7">
    <location>
        <begin position="193"/>
        <end position="310"/>
    </location>
</feature>
<feature type="chain" id="PRO_5012592125" evidence="6">
    <location>
        <begin position="45"/>
        <end position="310"/>
    </location>
</feature>
<sequence length="310" mass="31381">MSHTAHIPSHRKPRRSGSNKLRAGVAGGVLSTLAVAGASGSASAAAPVTETIEMPTLTSDLSAQVARSASATQLTAAAYELQAQQEQLRAEQDQAAKKASGQAKKDRAEAVRKAEAEKKAAERAAKAEAERRAETERASRTAERAPLTTTTAAAPASTSTPQSDTPSTGTSDSTGTSAPSTGSSSESTTAPASGNLGSVIAFLKAQVGDAYVMGGTGPNSWDCSGLVQAAFKEAGIDLPRTSQTQSTAGTQVGTSNLQVGDILYWGGAGSAYHTGVYIGNGQYLDAANPSKGVVIQDLSGYPADGAVRVL</sequence>
<dbReference type="GO" id="GO:0008234">
    <property type="term" value="F:cysteine-type peptidase activity"/>
    <property type="evidence" value="ECO:0007669"/>
    <property type="project" value="UniProtKB-KW"/>
</dbReference>
<dbReference type="PROSITE" id="PS51935">
    <property type="entry name" value="NLPC_P60"/>
    <property type="match status" value="1"/>
</dbReference>
<dbReference type="PANTHER" id="PTHR47053">
    <property type="entry name" value="MUREIN DD-ENDOPEPTIDASE MEPH-RELATED"/>
    <property type="match status" value="1"/>
</dbReference>
<proteinExistence type="inferred from homology"/>
<evidence type="ECO:0000259" key="7">
    <source>
        <dbReference type="PROSITE" id="PS51935"/>
    </source>
</evidence>
<dbReference type="Proteomes" id="UP000186455">
    <property type="component" value="Unassembled WGS sequence"/>
</dbReference>
<keyword evidence="9" id="KW-1185">Reference proteome</keyword>
<dbReference type="InterPro" id="IPR000064">
    <property type="entry name" value="NLP_P60_dom"/>
</dbReference>
<evidence type="ECO:0000256" key="2">
    <source>
        <dbReference type="ARBA" id="ARBA00022670"/>
    </source>
</evidence>
<name>A0A1Q4V2E1_9ACTN</name>
<keyword evidence="3 8" id="KW-0378">Hydrolase</keyword>
<dbReference type="SUPFAM" id="SSF54001">
    <property type="entry name" value="Cysteine proteinases"/>
    <property type="match status" value="1"/>
</dbReference>
<evidence type="ECO:0000256" key="6">
    <source>
        <dbReference type="SAM" id="SignalP"/>
    </source>
</evidence>
<evidence type="ECO:0000256" key="1">
    <source>
        <dbReference type="ARBA" id="ARBA00007074"/>
    </source>
</evidence>
<feature type="compositionally biased region" description="Basic residues" evidence="5">
    <location>
        <begin position="8"/>
        <end position="17"/>
    </location>
</feature>
<dbReference type="GeneID" id="96794351"/>
<evidence type="ECO:0000256" key="5">
    <source>
        <dbReference type="SAM" id="MobiDB-lite"/>
    </source>
</evidence>
<keyword evidence="6" id="KW-0732">Signal</keyword>
<reference evidence="8 9" key="1">
    <citation type="submission" date="2015-06" db="EMBL/GenBank/DDBJ databases">
        <title>Cloning and characterization of the uncialamcin biosynthetic gene cluster.</title>
        <authorList>
            <person name="Yan X."/>
            <person name="Huang T."/>
            <person name="Ge H."/>
            <person name="Shen B."/>
        </authorList>
    </citation>
    <scope>NUCLEOTIDE SEQUENCE [LARGE SCALE GENOMIC DNA]</scope>
    <source>
        <strain evidence="8 9">DCA2648</strain>
    </source>
</reference>
<feature type="signal peptide" evidence="6">
    <location>
        <begin position="1"/>
        <end position="44"/>
    </location>
</feature>
<dbReference type="AlphaFoldDB" id="A0A1Q4V2E1"/>
<evidence type="ECO:0000313" key="9">
    <source>
        <dbReference type="Proteomes" id="UP000186455"/>
    </source>
</evidence>
<feature type="region of interest" description="Disordered" evidence="5">
    <location>
        <begin position="1"/>
        <end position="23"/>
    </location>
</feature>
<evidence type="ECO:0000313" key="8">
    <source>
        <dbReference type="EMBL" id="OKH91981.1"/>
    </source>
</evidence>
<dbReference type="Pfam" id="PF00877">
    <property type="entry name" value="NLPC_P60"/>
    <property type="match status" value="1"/>
</dbReference>
<evidence type="ECO:0000256" key="4">
    <source>
        <dbReference type="ARBA" id="ARBA00022807"/>
    </source>
</evidence>
<feature type="compositionally biased region" description="Basic and acidic residues" evidence="5">
    <location>
        <begin position="103"/>
        <end position="143"/>
    </location>
</feature>
<dbReference type="EMBL" id="LFBV01000008">
    <property type="protein sequence ID" value="OKH91981.1"/>
    <property type="molecule type" value="Genomic_DNA"/>
</dbReference>
<dbReference type="Gene3D" id="3.90.1720.10">
    <property type="entry name" value="endopeptidase domain like (from Nostoc punctiforme)"/>
    <property type="match status" value="1"/>
</dbReference>
<comment type="similarity">
    <text evidence="1">Belongs to the peptidase C40 family.</text>
</comment>
<gene>
    <name evidence="8" type="ORF">AB852_27465</name>
</gene>
<dbReference type="GO" id="GO:0006508">
    <property type="term" value="P:proteolysis"/>
    <property type="evidence" value="ECO:0007669"/>
    <property type="project" value="UniProtKB-KW"/>
</dbReference>
<feature type="compositionally biased region" description="Low complexity" evidence="5">
    <location>
        <begin position="144"/>
        <end position="192"/>
    </location>
</feature>
<evidence type="ECO:0000256" key="3">
    <source>
        <dbReference type="ARBA" id="ARBA00022801"/>
    </source>
</evidence>
<feature type="region of interest" description="Disordered" evidence="5">
    <location>
        <begin position="90"/>
        <end position="192"/>
    </location>
</feature>
<dbReference type="PANTHER" id="PTHR47053:SF1">
    <property type="entry name" value="MUREIN DD-ENDOPEPTIDASE MEPH-RELATED"/>
    <property type="match status" value="1"/>
</dbReference>
<comment type="caution">
    <text evidence="8">The sequence shown here is derived from an EMBL/GenBank/DDBJ whole genome shotgun (WGS) entry which is preliminary data.</text>
</comment>
<organism evidence="8 9">
    <name type="scientific">Streptomyces uncialis</name>
    <dbReference type="NCBI Taxonomy" id="1048205"/>
    <lineage>
        <taxon>Bacteria</taxon>
        <taxon>Bacillati</taxon>
        <taxon>Actinomycetota</taxon>
        <taxon>Actinomycetes</taxon>
        <taxon>Kitasatosporales</taxon>
        <taxon>Streptomycetaceae</taxon>
        <taxon>Streptomyces</taxon>
    </lineage>
</organism>
<dbReference type="STRING" id="1048205.AB852_27465"/>
<keyword evidence="2" id="KW-0645">Protease</keyword>
<dbReference type="InterPro" id="IPR038765">
    <property type="entry name" value="Papain-like_cys_pep_sf"/>
</dbReference>